<dbReference type="AlphaFoldDB" id="A0ABD5NMQ1"/>
<dbReference type="PIRSF" id="PIRSF000390">
    <property type="entry name" value="PLP_StrS"/>
    <property type="match status" value="1"/>
</dbReference>
<evidence type="ECO:0000256" key="1">
    <source>
        <dbReference type="RuleBase" id="RU004508"/>
    </source>
</evidence>
<dbReference type="Gene3D" id="3.40.640.10">
    <property type="entry name" value="Type I PLP-dependent aspartate aminotransferase-like (Major domain)"/>
    <property type="match status" value="1"/>
</dbReference>
<protein>
    <submittedName>
        <fullName evidence="2">DegT/DnrJ/EryC1/StrS family aminotransferase</fullName>
    </submittedName>
</protein>
<dbReference type="GeneID" id="73904076"/>
<proteinExistence type="inferred from homology"/>
<dbReference type="Proteomes" id="UP001595846">
    <property type="component" value="Unassembled WGS sequence"/>
</dbReference>
<comment type="caution">
    <text evidence="2">The sequence shown here is derived from an EMBL/GenBank/DDBJ whole genome shotgun (WGS) entry which is preliminary data.</text>
</comment>
<keyword evidence="1" id="KW-0663">Pyridoxal phosphate</keyword>
<sequence>MADIPLADPDVGPAALDRIEALAERGELADGPEVRLFESEFAEYCGTDHAVATTNGTTALHATLTAFDVEPGKTVVTSPFSFVASANAIRLAGGQPVFADVDPETYAIDPDAVRECCEARDDVVGLVPVHLYGCPAPMDELVAIADEHDLFVVEDACQAHGAEIDGDRVGSLGDAACFSFYPTKNMTTGEGGMVTTDSDEIAERVARFVNHGRPTGERTYGHVELGHNFRLTSIAAAIGRRQLDRLPAFNRARREHARYYDDHLTHLPIDRPVEPPGYRHVYHQYTIRAENRDALAETLSDHGIGAGIYYDRPIHRQPAYESVHTAARSFPETERAAASVLSLPVHPSLDETDRRAVVSAVSAHFEDR</sequence>
<name>A0ABD5NMQ1_9EURY</name>
<accession>A0ABD5NMQ1</accession>
<dbReference type="InterPro" id="IPR015421">
    <property type="entry name" value="PyrdxlP-dep_Trfase_major"/>
</dbReference>
<dbReference type="CDD" id="cd00616">
    <property type="entry name" value="AHBA_syn"/>
    <property type="match status" value="1"/>
</dbReference>
<keyword evidence="3" id="KW-1185">Reference proteome</keyword>
<dbReference type="InterPro" id="IPR015422">
    <property type="entry name" value="PyrdxlP-dep_Trfase_small"/>
</dbReference>
<dbReference type="EMBL" id="JBHSAQ010000003">
    <property type="protein sequence ID" value="MFC3958308.1"/>
    <property type="molecule type" value="Genomic_DNA"/>
</dbReference>
<comment type="similarity">
    <text evidence="1">Belongs to the DegT/DnrJ/EryC1 family.</text>
</comment>
<dbReference type="SUPFAM" id="SSF53383">
    <property type="entry name" value="PLP-dependent transferases"/>
    <property type="match status" value="1"/>
</dbReference>
<keyword evidence="2" id="KW-0032">Aminotransferase</keyword>
<dbReference type="PANTHER" id="PTHR30244:SF34">
    <property type="entry name" value="DTDP-4-AMINO-4,6-DIDEOXYGALACTOSE TRANSAMINASE"/>
    <property type="match status" value="1"/>
</dbReference>
<dbReference type="GO" id="GO:0008483">
    <property type="term" value="F:transaminase activity"/>
    <property type="evidence" value="ECO:0007669"/>
    <property type="project" value="UniProtKB-KW"/>
</dbReference>
<organism evidence="2 3">
    <name type="scientific">Halovivax cerinus</name>
    <dbReference type="NCBI Taxonomy" id="1487865"/>
    <lineage>
        <taxon>Archaea</taxon>
        <taxon>Methanobacteriati</taxon>
        <taxon>Methanobacteriota</taxon>
        <taxon>Stenosarchaea group</taxon>
        <taxon>Halobacteria</taxon>
        <taxon>Halobacteriales</taxon>
        <taxon>Natrialbaceae</taxon>
        <taxon>Halovivax</taxon>
    </lineage>
</organism>
<dbReference type="InterPro" id="IPR015424">
    <property type="entry name" value="PyrdxlP-dep_Trfase"/>
</dbReference>
<dbReference type="Pfam" id="PF01041">
    <property type="entry name" value="DegT_DnrJ_EryC1"/>
    <property type="match status" value="1"/>
</dbReference>
<dbReference type="PANTHER" id="PTHR30244">
    <property type="entry name" value="TRANSAMINASE"/>
    <property type="match status" value="1"/>
</dbReference>
<dbReference type="RefSeq" id="WP_256531344.1">
    <property type="nucleotide sequence ID" value="NZ_CP101824.1"/>
</dbReference>
<dbReference type="InterPro" id="IPR000653">
    <property type="entry name" value="DegT/StrS_aminotransferase"/>
</dbReference>
<dbReference type="Gene3D" id="3.90.1150.10">
    <property type="entry name" value="Aspartate Aminotransferase, domain 1"/>
    <property type="match status" value="1"/>
</dbReference>
<evidence type="ECO:0000313" key="2">
    <source>
        <dbReference type="EMBL" id="MFC3958308.1"/>
    </source>
</evidence>
<gene>
    <name evidence="2" type="ORF">ACFOUR_07990</name>
</gene>
<keyword evidence="2" id="KW-0808">Transferase</keyword>
<evidence type="ECO:0000313" key="3">
    <source>
        <dbReference type="Proteomes" id="UP001595846"/>
    </source>
</evidence>
<reference evidence="2 3" key="1">
    <citation type="journal article" date="2019" name="Int. J. Syst. Evol. Microbiol.">
        <title>The Global Catalogue of Microorganisms (GCM) 10K type strain sequencing project: providing services to taxonomists for standard genome sequencing and annotation.</title>
        <authorList>
            <consortium name="The Broad Institute Genomics Platform"/>
            <consortium name="The Broad Institute Genome Sequencing Center for Infectious Disease"/>
            <person name="Wu L."/>
            <person name="Ma J."/>
        </authorList>
    </citation>
    <scope>NUCLEOTIDE SEQUENCE [LARGE SCALE GENOMIC DNA]</scope>
    <source>
        <strain evidence="2 3">IBRC-M 10256</strain>
    </source>
</reference>